<dbReference type="Proteomes" id="UP000629371">
    <property type="component" value="Unassembled WGS sequence"/>
</dbReference>
<dbReference type="EMBL" id="JAERRI010000011">
    <property type="protein sequence ID" value="MBL1091993.1"/>
    <property type="molecule type" value="Genomic_DNA"/>
</dbReference>
<evidence type="ECO:0000313" key="2">
    <source>
        <dbReference type="Proteomes" id="UP000629371"/>
    </source>
</evidence>
<dbReference type="RefSeq" id="WP_201806959.1">
    <property type="nucleotide sequence ID" value="NZ_JAERRI010000011.1"/>
</dbReference>
<sequence>MATKESAAPLRIIYGDDAGDARTITAFASLSVHLDDLAAAKQELLRFRASLEEDPALRLPIHASLHAQDLAAGRGRHLYRAGLTGADREAHLAACRGVIRRGLETVAAVPGARVTAVYRETDDYGRDRPALQRAWLTRVNADLAAADEYGVVIVDGDGTDTCLVDAYHALPERDRRIVGVPLFESARINYFLQAADLLAYAAYQSVAKRPEREFLWDWFGATLPWADGPTAR</sequence>
<accession>A0ABS1MW74</accession>
<name>A0ABS1MW74_9ACTN</name>
<comment type="caution">
    <text evidence="1">The sequence shown here is derived from an EMBL/GenBank/DDBJ whole genome shotgun (WGS) entry which is preliminary data.</text>
</comment>
<gene>
    <name evidence="1" type="ORF">JK360_21820</name>
</gene>
<keyword evidence="2" id="KW-1185">Reference proteome</keyword>
<organism evidence="1 2">
    <name type="scientific">Streptomyces siderophoricus</name>
    <dbReference type="NCBI Taxonomy" id="2802281"/>
    <lineage>
        <taxon>Bacteria</taxon>
        <taxon>Bacillati</taxon>
        <taxon>Actinomycetota</taxon>
        <taxon>Actinomycetes</taxon>
        <taxon>Kitasatosporales</taxon>
        <taxon>Streptomycetaceae</taxon>
        <taxon>Streptomyces</taxon>
    </lineage>
</organism>
<evidence type="ECO:0008006" key="3">
    <source>
        <dbReference type="Google" id="ProtNLM"/>
    </source>
</evidence>
<proteinExistence type="predicted"/>
<protein>
    <recommendedName>
        <fullName evidence="3">DUF3800 domain-containing protein</fullName>
    </recommendedName>
</protein>
<evidence type="ECO:0000313" key="1">
    <source>
        <dbReference type="EMBL" id="MBL1091993.1"/>
    </source>
</evidence>
<reference evidence="1 2" key="1">
    <citation type="submission" date="2021-01" db="EMBL/GenBank/DDBJ databases">
        <title>WGS of actinomycetes isolated from Thailand.</title>
        <authorList>
            <person name="Thawai C."/>
        </authorList>
    </citation>
    <scope>NUCLEOTIDE SEQUENCE [LARGE SCALE GENOMIC DNA]</scope>
    <source>
        <strain evidence="1 2">CH9-7</strain>
    </source>
</reference>